<name>A0A3M7PY49_BRAPC</name>
<evidence type="ECO:0008006" key="3">
    <source>
        <dbReference type="Google" id="ProtNLM"/>
    </source>
</evidence>
<protein>
    <recommendedName>
        <fullName evidence="3">RNA-directed DNA polymerase from mobile element jockey-like</fullName>
    </recommendedName>
</protein>
<accession>A0A3M7PY49</accession>
<organism evidence="1 2">
    <name type="scientific">Brachionus plicatilis</name>
    <name type="common">Marine rotifer</name>
    <name type="synonym">Brachionus muelleri</name>
    <dbReference type="NCBI Taxonomy" id="10195"/>
    <lineage>
        <taxon>Eukaryota</taxon>
        <taxon>Metazoa</taxon>
        <taxon>Spiralia</taxon>
        <taxon>Gnathifera</taxon>
        <taxon>Rotifera</taxon>
        <taxon>Eurotatoria</taxon>
        <taxon>Monogononta</taxon>
        <taxon>Pseudotrocha</taxon>
        <taxon>Ploima</taxon>
        <taxon>Brachionidae</taxon>
        <taxon>Brachionus</taxon>
    </lineage>
</organism>
<reference evidence="1 2" key="1">
    <citation type="journal article" date="2018" name="Sci. Rep.">
        <title>Genomic signatures of local adaptation to the degree of environmental predictability in rotifers.</title>
        <authorList>
            <person name="Franch-Gras L."/>
            <person name="Hahn C."/>
            <person name="Garcia-Roger E.M."/>
            <person name="Carmona M.J."/>
            <person name="Serra M."/>
            <person name="Gomez A."/>
        </authorList>
    </citation>
    <scope>NUCLEOTIDE SEQUENCE [LARGE SCALE GENOMIC DNA]</scope>
    <source>
        <strain evidence="1">HYR1</strain>
    </source>
</reference>
<proteinExistence type="predicted"/>
<dbReference type="EMBL" id="REGN01008314">
    <property type="protein sequence ID" value="RNA03884.1"/>
    <property type="molecule type" value="Genomic_DNA"/>
</dbReference>
<keyword evidence="2" id="KW-1185">Reference proteome</keyword>
<evidence type="ECO:0000313" key="1">
    <source>
        <dbReference type="EMBL" id="RNA03884.1"/>
    </source>
</evidence>
<sequence length="138" mass="16527">HKKATQNKNKINLCKTVFKALIRPHLDYLFIALSTSTQRVLKDLQKIQNKIFKTIKYFPLRTRISTIHQKLSLQTISVRTDLLFEKFVANRQNHTQINDDLRDSQNTTSPSHKYWTYFDKFRHVTWNLDRQNNIELNP</sequence>
<dbReference type="Proteomes" id="UP000276133">
    <property type="component" value="Unassembled WGS sequence"/>
</dbReference>
<feature type="non-terminal residue" evidence="1">
    <location>
        <position position="1"/>
    </location>
</feature>
<dbReference type="AlphaFoldDB" id="A0A3M7PY49"/>
<comment type="caution">
    <text evidence="1">The sequence shown here is derived from an EMBL/GenBank/DDBJ whole genome shotgun (WGS) entry which is preliminary data.</text>
</comment>
<gene>
    <name evidence="1" type="ORF">BpHYR1_020448</name>
</gene>
<evidence type="ECO:0000313" key="2">
    <source>
        <dbReference type="Proteomes" id="UP000276133"/>
    </source>
</evidence>